<dbReference type="EMBL" id="JBHUOK010000032">
    <property type="protein sequence ID" value="MFD2791148.1"/>
    <property type="molecule type" value="Genomic_DNA"/>
</dbReference>
<protein>
    <submittedName>
        <fullName evidence="1">Uncharacterized protein</fullName>
    </submittedName>
</protein>
<dbReference type="RefSeq" id="WP_251806352.1">
    <property type="nucleotide sequence ID" value="NZ_CP166679.1"/>
</dbReference>
<keyword evidence="2" id="KW-1185">Reference proteome</keyword>
<accession>A0ABW5VHK5</accession>
<dbReference type="InterPro" id="IPR058060">
    <property type="entry name" value="HYC_CC_PP"/>
</dbReference>
<sequence>MKQVFRKLISLLLAFFIFAATVSWTVEIHYCLGHLVDIALFQKAESCGMNIIANQGVASINLESLHCCSDEVISIKGLEDLTYSVKDFKLALPFVFTVPLNTQIHFLEANGLLPIPIIYSPPPIFLGDIHVLQQVFLI</sequence>
<dbReference type="InterPro" id="IPR058512">
    <property type="entry name" value="DUF8199"/>
</dbReference>
<dbReference type="NCBIfam" id="NF047658">
    <property type="entry name" value="HYC_CC_PP"/>
    <property type="match status" value="1"/>
</dbReference>
<name>A0ABW5VHK5_9FLAO</name>
<dbReference type="Proteomes" id="UP001597532">
    <property type="component" value="Unassembled WGS sequence"/>
</dbReference>
<gene>
    <name evidence="1" type="ORF">ACFS1K_15335</name>
</gene>
<dbReference type="Pfam" id="PF26622">
    <property type="entry name" value="DUF8199"/>
    <property type="match status" value="1"/>
</dbReference>
<comment type="caution">
    <text evidence="1">The sequence shown here is derived from an EMBL/GenBank/DDBJ whole genome shotgun (WGS) entry which is preliminary data.</text>
</comment>
<evidence type="ECO:0000313" key="1">
    <source>
        <dbReference type="EMBL" id="MFD2791148.1"/>
    </source>
</evidence>
<evidence type="ECO:0000313" key="2">
    <source>
        <dbReference type="Proteomes" id="UP001597532"/>
    </source>
</evidence>
<organism evidence="1 2">
    <name type="scientific">Arenibacter antarcticus</name>
    <dbReference type="NCBI Taxonomy" id="2040469"/>
    <lineage>
        <taxon>Bacteria</taxon>
        <taxon>Pseudomonadati</taxon>
        <taxon>Bacteroidota</taxon>
        <taxon>Flavobacteriia</taxon>
        <taxon>Flavobacteriales</taxon>
        <taxon>Flavobacteriaceae</taxon>
        <taxon>Arenibacter</taxon>
    </lineage>
</organism>
<proteinExistence type="predicted"/>
<reference evidence="2" key="1">
    <citation type="journal article" date="2019" name="Int. J. Syst. Evol. Microbiol.">
        <title>The Global Catalogue of Microorganisms (GCM) 10K type strain sequencing project: providing services to taxonomists for standard genome sequencing and annotation.</title>
        <authorList>
            <consortium name="The Broad Institute Genomics Platform"/>
            <consortium name="The Broad Institute Genome Sequencing Center for Infectious Disease"/>
            <person name="Wu L."/>
            <person name="Ma J."/>
        </authorList>
    </citation>
    <scope>NUCLEOTIDE SEQUENCE [LARGE SCALE GENOMIC DNA]</scope>
    <source>
        <strain evidence="2">KCTC 52924</strain>
    </source>
</reference>